<evidence type="ECO:0000313" key="2">
    <source>
        <dbReference type="Proteomes" id="UP000053144"/>
    </source>
</evidence>
<evidence type="ECO:0000313" key="1">
    <source>
        <dbReference type="EMBL" id="KOM31647.1"/>
    </source>
</evidence>
<dbReference type="Proteomes" id="UP000053144">
    <property type="component" value="Chromosome 1"/>
</dbReference>
<proteinExistence type="predicted"/>
<accession>A0A0L9TMI1</accession>
<dbReference type="EMBL" id="CM003371">
    <property type="protein sequence ID" value="KOM31647.1"/>
    <property type="molecule type" value="Genomic_DNA"/>
</dbReference>
<name>A0A0L9TMI1_PHAAN</name>
<protein>
    <submittedName>
        <fullName evidence="1">Uncharacterized protein</fullName>
    </submittedName>
</protein>
<dbReference type="Gramene" id="KOM31647">
    <property type="protein sequence ID" value="KOM31647"/>
    <property type="gene ID" value="LR48_Vigan01g120200"/>
</dbReference>
<reference evidence="2" key="1">
    <citation type="journal article" date="2015" name="Proc. Natl. Acad. Sci. U.S.A.">
        <title>Genome sequencing of adzuki bean (Vigna angularis) provides insight into high starch and low fat accumulation and domestication.</title>
        <authorList>
            <person name="Yang K."/>
            <person name="Tian Z."/>
            <person name="Chen C."/>
            <person name="Luo L."/>
            <person name="Zhao B."/>
            <person name="Wang Z."/>
            <person name="Yu L."/>
            <person name="Li Y."/>
            <person name="Sun Y."/>
            <person name="Li W."/>
            <person name="Chen Y."/>
            <person name="Li Y."/>
            <person name="Zhang Y."/>
            <person name="Ai D."/>
            <person name="Zhao J."/>
            <person name="Shang C."/>
            <person name="Ma Y."/>
            <person name="Wu B."/>
            <person name="Wang M."/>
            <person name="Gao L."/>
            <person name="Sun D."/>
            <person name="Zhang P."/>
            <person name="Guo F."/>
            <person name="Wang W."/>
            <person name="Li Y."/>
            <person name="Wang J."/>
            <person name="Varshney R.K."/>
            <person name="Wang J."/>
            <person name="Ling H.Q."/>
            <person name="Wan P."/>
        </authorList>
    </citation>
    <scope>NUCLEOTIDE SEQUENCE</scope>
    <source>
        <strain evidence="2">cv. Jingnong 6</strain>
    </source>
</reference>
<organism evidence="1 2">
    <name type="scientific">Phaseolus angularis</name>
    <name type="common">Azuki bean</name>
    <name type="synonym">Vigna angularis</name>
    <dbReference type="NCBI Taxonomy" id="3914"/>
    <lineage>
        <taxon>Eukaryota</taxon>
        <taxon>Viridiplantae</taxon>
        <taxon>Streptophyta</taxon>
        <taxon>Embryophyta</taxon>
        <taxon>Tracheophyta</taxon>
        <taxon>Spermatophyta</taxon>
        <taxon>Magnoliopsida</taxon>
        <taxon>eudicotyledons</taxon>
        <taxon>Gunneridae</taxon>
        <taxon>Pentapetalae</taxon>
        <taxon>rosids</taxon>
        <taxon>fabids</taxon>
        <taxon>Fabales</taxon>
        <taxon>Fabaceae</taxon>
        <taxon>Papilionoideae</taxon>
        <taxon>50 kb inversion clade</taxon>
        <taxon>NPAAA clade</taxon>
        <taxon>indigoferoid/millettioid clade</taxon>
        <taxon>Phaseoleae</taxon>
        <taxon>Vigna</taxon>
    </lineage>
</organism>
<gene>
    <name evidence="1" type="ORF">LR48_Vigan01g120200</name>
</gene>
<sequence length="132" mass="14818">MPPLNARALALNASLRGSLGCFLPNSFNYVVDDEYEVAFSYTRWRSEDDAKECLAIKAEISSTHKVWPTRSLMLGASLRLGIYPVEEEAKKPYLTVCNSQKPQVVEEGITYFKKWVPPRGFHSTESGATTIE</sequence>
<dbReference type="AlphaFoldDB" id="A0A0L9TMI1"/>